<evidence type="ECO:0000259" key="9">
    <source>
        <dbReference type="Pfam" id="PF00171"/>
    </source>
</evidence>
<evidence type="ECO:0000313" key="11">
    <source>
        <dbReference type="Proteomes" id="UP000886653"/>
    </source>
</evidence>
<evidence type="ECO:0000256" key="4">
    <source>
        <dbReference type="ARBA" id="ARBA00023027"/>
    </source>
</evidence>
<dbReference type="InterPro" id="IPR005931">
    <property type="entry name" value="P5CDH/ALDH4A1"/>
</dbReference>
<organism evidence="10 11">
    <name type="scientific">Cronartium quercuum f. sp. fusiforme G11</name>
    <dbReference type="NCBI Taxonomy" id="708437"/>
    <lineage>
        <taxon>Eukaryota</taxon>
        <taxon>Fungi</taxon>
        <taxon>Dikarya</taxon>
        <taxon>Basidiomycota</taxon>
        <taxon>Pucciniomycotina</taxon>
        <taxon>Pucciniomycetes</taxon>
        <taxon>Pucciniales</taxon>
        <taxon>Coleosporiaceae</taxon>
        <taxon>Cronartium</taxon>
    </lineage>
</organism>
<dbReference type="AlphaFoldDB" id="A0A9P6NP10"/>
<keyword evidence="4 7" id="KW-0520">NAD</keyword>
<dbReference type="SUPFAM" id="SSF53720">
    <property type="entry name" value="ALDH-like"/>
    <property type="match status" value="1"/>
</dbReference>
<dbReference type="InterPro" id="IPR050485">
    <property type="entry name" value="Proline_metab_enzyme"/>
</dbReference>
<feature type="domain" description="Aldehyde dehydrogenase" evidence="9">
    <location>
        <begin position="62"/>
        <end position="534"/>
    </location>
</feature>
<evidence type="ECO:0000256" key="8">
    <source>
        <dbReference type="RuleBase" id="RU366030"/>
    </source>
</evidence>
<evidence type="ECO:0000256" key="1">
    <source>
        <dbReference type="ARBA" id="ARBA00004786"/>
    </source>
</evidence>
<dbReference type="GO" id="GO:0003842">
    <property type="term" value="F:L-glutamate gamma-semialdehyde dehydrogenase activity"/>
    <property type="evidence" value="ECO:0007669"/>
    <property type="project" value="UniProtKB-UniRule"/>
</dbReference>
<keyword evidence="5 7" id="KW-0642">Proline metabolism</keyword>
<dbReference type="CDD" id="cd07123">
    <property type="entry name" value="ALDH_F4-17_P5CDH"/>
    <property type="match status" value="1"/>
</dbReference>
<dbReference type="EC" id="1.2.1.88" evidence="7"/>
<dbReference type="Pfam" id="PF00171">
    <property type="entry name" value="Aldedh"/>
    <property type="match status" value="1"/>
</dbReference>
<dbReference type="Proteomes" id="UP000886653">
    <property type="component" value="Unassembled WGS sequence"/>
</dbReference>
<dbReference type="InterPro" id="IPR016160">
    <property type="entry name" value="Ald_DH_CS_CYS"/>
</dbReference>
<accession>A0A9P6NP10</accession>
<dbReference type="Gene3D" id="3.40.309.10">
    <property type="entry name" value="Aldehyde Dehydrogenase, Chain A, domain 2"/>
    <property type="match status" value="1"/>
</dbReference>
<comment type="catalytic activity">
    <reaction evidence="6 7">
        <text>L-glutamate 5-semialdehyde + NAD(+) + H2O = L-glutamate + NADH + 2 H(+)</text>
        <dbReference type="Rhea" id="RHEA:30235"/>
        <dbReference type="ChEBI" id="CHEBI:15377"/>
        <dbReference type="ChEBI" id="CHEBI:15378"/>
        <dbReference type="ChEBI" id="CHEBI:29985"/>
        <dbReference type="ChEBI" id="CHEBI:57540"/>
        <dbReference type="ChEBI" id="CHEBI:57945"/>
        <dbReference type="ChEBI" id="CHEBI:58066"/>
        <dbReference type="EC" id="1.2.1.88"/>
    </reaction>
</comment>
<comment type="pathway">
    <text evidence="1 7">Amino-acid degradation; L-proline degradation into L-glutamate; L-glutamate from L-proline: step 2/2.</text>
</comment>
<evidence type="ECO:0000256" key="2">
    <source>
        <dbReference type="ARBA" id="ARBA00009986"/>
    </source>
</evidence>
<dbReference type="GO" id="GO:0010133">
    <property type="term" value="P:L-proline catabolic process to L-glutamate"/>
    <property type="evidence" value="ECO:0007669"/>
    <property type="project" value="UniProtKB-UniRule"/>
</dbReference>
<proteinExistence type="inferred from homology"/>
<dbReference type="Gene3D" id="3.40.605.10">
    <property type="entry name" value="Aldehyde Dehydrogenase, Chain A, domain 1"/>
    <property type="match status" value="1"/>
</dbReference>
<sequence length="552" mass="60279">MSCPTLATFKLPEIPNEPNHHYEPGSQSRVALEAAIREMRAGMPYNVGPIVNGVEVKTGPTTNQIIPHDHQSVLCKFHTASPELISKAIDDSLVAKAAWEAMPFNDRSAIFLKAADLLASPHWRYKIMAATMLGQGKNAWQAEIDAAAEMCDFFRFGVKYAEEMYAQQPPKNSAGVWNRVEYRPLEGFVYAVSPFNFTAIGGNLAGAPALLGNVVLWKPSPMAVYANYLTYKLLEEAGLPKGVIQFIPVDASNVEQVCNQIFGHPDFASLHFTGSTAVFRKLWSDIAQGVSNGTLRSYPRVVGETGGKNFHLIHSSAPVRSSVLQSIRAGFEYSGQKCSALSRLYVPESLWPTFKSTLLKEVAKLKVGSPEEWDSFTGPVISQASYDKIMGLIKRAKDSGDDILIGGTGDASKGFFIKPTIIVTRDPRSITMTEEIFGPVITTYIYPDAEFEKTCELIDSSSAYALTGSIFAADREAVIKASNKLRRAAGNFYINSKCTGAVVGQQPFGGSRGSGTNDKAGSINLLYRFVNVRSIKEEFLPVSEAHYPSNLI</sequence>
<dbReference type="OrthoDB" id="5322683at2759"/>
<evidence type="ECO:0000313" key="10">
    <source>
        <dbReference type="EMBL" id="KAG0149067.1"/>
    </source>
</evidence>
<dbReference type="EMBL" id="MU167231">
    <property type="protein sequence ID" value="KAG0149067.1"/>
    <property type="molecule type" value="Genomic_DNA"/>
</dbReference>
<protein>
    <recommendedName>
        <fullName evidence="7 8">Multifunctional fusion protein</fullName>
    </recommendedName>
    <domain>
        <recommendedName>
            <fullName evidence="8">Delta-1-pyrroline-5-carboxylate dehydrogenase</fullName>
            <shortName evidence="8">P5C dehydrogenase</shortName>
        </recommendedName>
        <alternativeName>
            <fullName evidence="7">L-glutamate gamma-semialdehyde dehydrogenase</fullName>
        </alternativeName>
    </domain>
    <domain>
        <recommendedName>
            <fullName evidence="7">L-glutamate gamma-semialdehyde dehydrogenase</fullName>
            <ecNumber evidence="7">1.2.1.88</ecNumber>
        </recommendedName>
    </domain>
</protein>
<dbReference type="InterPro" id="IPR015590">
    <property type="entry name" value="Aldehyde_DH_dom"/>
</dbReference>
<gene>
    <name evidence="10" type="ORF">CROQUDRAFT_74743</name>
</gene>
<evidence type="ECO:0000256" key="5">
    <source>
        <dbReference type="ARBA" id="ARBA00023062"/>
    </source>
</evidence>
<evidence type="ECO:0000256" key="7">
    <source>
        <dbReference type="RuleBase" id="RU366016"/>
    </source>
</evidence>
<keyword evidence="11" id="KW-1185">Reference proteome</keyword>
<dbReference type="InterPro" id="IPR016161">
    <property type="entry name" value="Ald_DH/histidinol_DH"/>
</dbReference>
<dbReference type="PANTHER" id="PTHR42862">
    <property type="entry name" value="DELTA-1-PYRROLINE-5-CARBOXYLATE DEHYDROGENASE 1, ISOFORM A-RELATED"/>
    <property type="match status" value="1"/>
</dbReference>
<dbReference type="InterPro" id="IPR016163">
    <property type="entry name" value="Ald_DH_C"/>
</dbReference>
<evidence type="ECO:0000256" key="3">
    <source>
        <dbReference type="ARBA" id="ARBA00023002"/>
    </source>
</evidence>
<name>A0A9P6NP10_9BASI</name>
<evidence type="ECO:0000256" key="6">
    <source>
        <dbReference type="ARBA" id="ARBA00048142"/>
    </source>
</evidence>
<dbReference type="PROSITE" id="PS00070">
    <property type="entry name" value="ALDEHYDE_DEHYDR_CYS"/>
    <property type="match status" value="1"/>
</dbReference>
<dbReference type="FunFam" id="3.40.605.10:FF:000006">
    <property type="entry name" value="1-pyrroline-5-carboxylate dehydrogenase"/>
    <property type="match status" value="1"/>
</dbReference>
<dbReference type="GO" id="GO:0005759">
    <property type="term" value="C:mitochondrial matrix"/>
    <property type="evidence" value="ECO:0007669"/>
    <property type="project" value="TreeGrafter"/>
</dbReference>
<reference evidence="10" key="1">
    <citation type="submission" date="2013-11" db="EMBL/GenBank/DDBJ databases">
        <title>Genome sequence of the fusiform rust pathogen reveals effectors for host alternation and coevolution with pine.</title>
        <authorList>
            <consortium name="DOE Joint Genome Institute"/>
            <person name="Smith K."/>
            <person name="Pendleton A."/>
            <person name="Kubisiak T."/>
            <person name="Anderson C."/>
            <person name="Salamov A."/>
            <person name="Aerts A."/>
            <person name="Riley R."/>
            <person name="Clum A."/>
            <person name="Lindquist E."/>
            <person name="Ence D."/>
            <person name="Campbell M."/>
            <person name="Kronenberg Z."/>
            <person name="Feau N."/>
            <person name="Dhillon B."/>
            <person name="Hamelin R."/>
            <person name="Burleigh J."/>
            <person name="Smith J."/>
            <person name="Yandell M."/>
            <person name="Nelson C."/>
            <person name="Grigoriev I."/>
            <person name="Davis J."/>
        </authorList>
    </citation>
    <scope>NUCLEOTIDE SEQUENCE</scope>
    <source>
        <strain evidence="10">G11</strain>
    </source>
</reference>
<comment type="similarity">
    <text evidence="2 7">Belongs to the aldehyde dehydrogenase family.</text>
</comment>
<dbReference type="FunFam" id="3.40.309.10:FF:000005">
    <property type="entry name" value="1-pyrroline-5-carboxylate dehydrogenase 1"/>
    <property type="match status" value="1"/>
</dbReference>
<comment type="caution">
    <text evidence="10">The sequence shown here is derived from an EMBL/GenBank/DDBJ whole genome shotgun (WGS) entry which is preliminary data.</text>
</comment>
<keyword evidence="3 7" id="KW-0560">Oxidoreductase</keyword>
<dbReference type="InterPro" id="IPR016162">
    <property type="entry name" value="Ald_DH_N"/>
</dbReference>
<dbReference type="PANTHER" id="PTHR42862:SF1">
    <property type="entry name" value="DELTA-1-PYRROLINE-5-CARBOXYLATE DEHYDROGENASE 2, ISOFORM A-RELATED"/>
    <property type="match status" value="1"/>
</dbReference>
<dbReference type="NCBIfam" id="TIGR01236">
    <property type="entry name" value="D1pyr5carbox1"/>
    <property type="match status" value="1"/>
</dbReference>